<dbReference type="PANTHER" id="PTHR32258:SF28">
    <property type="entry name" value="PROTEIN NETWORKED 3A-RELATED"/>
    <property type="match status" value="1"/>
</dbReference>
<organism evidence="5 6">
    <name type="scientific">Spinacia oleracea</name>
    <name type="common">Spinach</name>
    <dbReference type="NCBI Taxonomy" id="3562"/>
    <lineage>
        <taxon>Eukaryota</taxon>
        <taxon>Viridiplantae</taxon>
        <taxon>Streptophyta</taxon>
        <taxon>Embryophyta</taxon>
        <taxon>Tracheophyta</taxon>
        <taxon>Spermatophyta</taxon>
        <taxon>Magnoliopsida</taxon>
        <taxon>eudicotyledons</taxon>
        <taxon>Gunneridae</taxon>
        <taxon>Pentapetalae</taxon>
        <taxon>Caryophyllales</taxon>
        <taxon>Chenopodiaceae</taxon>
        <taxon>Chenopodioideae</taxon>
        <taxon>Anserineae</taxon>
        <taxon>Spinacia</taxon>
    </lineage>
</organism>
<accession>A0A9R0JFG1</accession>
<dbReference type="PANTHER" id="PTHR32258">
    <property type="entry name" value="PROTEIN NETWORKED 4A"/>
    <property type="match status" value="1"/>
</dbReference>
<comment type="similarity">
    <text evidence="2">Belongs to the NET family.</text>
</comment>
<dbReference type="RefSeq" id="XP_021867089.1">
    <property type="nucleotide sequence ID" value="XM_022011397.1"/>
</dbReference>
<dbReference type="AlphaFoldDB" id="A0A9R0JFG1"/>
<name>A0A9R0JFG1_SPIOL</name>
<reference evidence="6 7" key="2">
    <citation type="submission" date="2025-04" db="UniProtKB">
        <authorList>
            <consortium name="RefSeq"/>
        </authorList>
    </citation>
    <scope>IDENTIFICATION</scope>
</reference>
<evidence type="ECO:0000256" key="2">
    <source>
        <dbReference type="ARBA" id="ARBA00038006"/>
    </source>
</evidence>
<gene>
    <name evidence="6 7" type="primary">LOC110805774</name>
</gene>
<dbReference type="KEGG" id="soe:110805774"/>
<evidence type="ECO:0000256" key="1">
    <source>
        <dbReference type="ARBA" id="ARBA00023054"/>
    </source>
</evidence>
<dbReference type="InterPro" id="IPR011684">
    <property type="entry name" value="NAB"/>
</dbReference>
<dbReference type="PROSITE" id="PS51774">
    <property type="entry name" value="NAB"/>
    <property type="match status" value="1"/>
</dbReference>
<evidence type="ECO:0000313" key="7">
    <source>
        <dbReference type="RefSeq" id="XP_021867089.1"/>
    </source>
</evidence>
<evidence type="ECO:0000313" key="6">
    <source>
        <dbReference type="RefSeq" id="XP_021867088.1"/>
    </source>
</evidence>
<keyword evidence="5" id="KW-1185">Reference proteome</keyword>
<evidence type="ECO:0000313" key="5">
    <source>
        <dbReference type="Proteomes" id="UP000813463"/>
    </source>
</evidence>
<feature type="domain" description="NAB" evidence="4">
    <location>
        <begin position="9"/>
        <end position="89"/>
    </location>
</feature>
<dbReference type="InterPro" id="IPR051861">
    <property type="entry name" value="NET_actin-binding_domain"/>
</dbReference>
<sequence length="459" mass="53561">METKNQSSHCWWFDSYNSAKCSPWLESTLSELNQKANSMLKLIEEDADSFAQRAEMYYKKRPELISMVEDFYRAHRSLAERYDLLKSDRAVRVRSPLRNSVPLLNAGYEYAFDSVNSVKSLDSFTEAAYSSEECAESEIDDPDLEVDSVHIDQDIEKPFGGGASYDELMKLREELDRLREENETQKNIIKQKDEEKEDLVKQLSDNISVFREMREEMAAVREEDHPLVMMKQTSEAVVPFEEMENLKVENMFQRDQMKKKDEEVIEVTKKIEEAHTKISYLKDALALKEEENVEVTTKFEETKSELAKLREEMKRENVQRKDEKKQEAIRQLKDALIEKEMEKKDAIRKLTDACIEKETEKKDAIRHLKDAFIKQDTEKKEVIKQLKDALAEKDEQKREAIRQLSVAMEILREESKLLKKSLVSVSYKKKVADYQIFKGVNLGKLFNLSSSSQVSVVPL</sequence>
<reference evidence="5" key="1">
    <citation type="journal article" date="2021" name="Nat. Commun.">
        <title>Genomic analyses provide insights into spinach domestication and the genetic basis of agronomic traits.</title>
        <authorList>
            <person name="Cai X."/>
            <person name="Sun X."/>
            <person name="Xu C."/>
            <person name="Sun H."/>
            <person name="Wang X."/>
            <person name="Ge C."/>
            <person name="Zhang Z."/>
            <person name="Wang Q."/>
            <person name="Fei Z."/>
            <person name="Jiao C."/>
            <person name="Wang Q."/>
        </authorList>
    </citation>
    <scope>NUCLEOTIDE SEQUENCE [LARGE SCALE GENOMIC DNA]</scope>
    <source>
        <strain evidence="5">cv. Varoflay</strain>
    </source>
</reference>
<feature type="coiled-coil region" evidence="3">
    <location>
        <begin position="165"/>
        <end position="202"/>
    </location>
</feature>
<keyword evidence="1 3" id="KW-0175">Coiled coil</keyword>
<evidence type="ECO:0000259" key="4">
    <source>
        <dbReference type="PROSITE" id="PS51774"/>
    </source>
</evidence>
<dbReference type="Proteomes" id="UP000813463">
    <property type="component" value="Chromosome 6"/>
</dbReference>
<feature type="coiled-coil region" evidence="3">
    <location>
        <begin position="292"/>
        <end position="349"/>
    </location>
</feature>
<dbReference type="RefSeq" id="XP_021867088.1">
    <property type="nucleotide sequence ID" value="XM_022011396.1"/>
</dbReference>
<dbReference type="Pfam" id="PF07765">
    <property type="entry name" value="KIP1"/>
    <property type="match status" value="1"/>
</dbReference>
<dbReference type="OrthoDB" id="2019833at2759"/>
<dbReference type="GeneID" id="110805774"/>
<dbReference type="GO" id="GO:0005774">
    <property type="term" value="C:vacuolar membrane"/>
    <property type="evidence" value="ECO:0000318"/>
    <property type="project" value="GO_Central"/>
</dbReference>
<dbReference type="GO" id="GO:0003779">
    <property type="term" value="F:actin binding"/>
    <property type="evidence" value="ECO:0007669"/>
    <property type="project" value="InterPro"/>
</dbReference>
<protein>
    <submittedName>
        <fullName evidence="6 7">Protein NETWORKED 4B-like</fullName>
    </submittedName>
</protein>
<proteinExistence type="inferred from homology"/>
<evidence type="ECO:0000256" key="3">
    <source>
        <dbReference type="SAM" id="Coils"/>
    </source>
</evidence>